<dbReference type="Proteomes" id="UP000663828">
    <property type="component" value="Unassembled WGS sequence"/>
</dbReference>
<feature type="non-terminal residue" evidence="2">
    <location>
        <position position="1"/>
    </location>
</feature>
<feature type="compositionally biased region" description="Polar residues" evidence="1">
    <location>
        <begin position="121"/>
        <end position="133"/>
    </location>
</feature>
<organism evidence="2 3">
    <name type="scientific">Adineta ricciae</name>
    <name type="common">Rotifer</name>
    <dbReference type="NCBI Taxonomy" id="249248"/>
    <lineage>
        <taxon>Eukaryota</taxon>
        <taxon>Metazoa</taxon>
        <taxon>Spiralia</taxon>
        <taxon>Gnathifera</taxon>
        <taxon>Rotifera</taxon>
        <taxon>Eurotatoria</taxon>
        <taxon>Bdelloidea</taxon>
        <taxon>Adinetida</taxon>
        <taxon>Adinetidae</taxon>
        <taxon>Adineta</taxon>
    </lineage>
</organism>
<keyword evidence="3" id="KW-1185">Reference proteome</keyword>
<comment type="caution">
    <text evidence="2">The sequence shown here is derived from an EMBL/GenBank/DDBJ whole genome shotgun (WGS) entry which is preliminary data.</text>
</comment>
<feature type="region of interest" description="Disordered" evidence="1">
    <location>
        <begin position="118"/>
        <end position="142"/>
    </location>
</feature>
<evidence type="ECO:0000313" key="3">
    <source>
        <dbReference type="Proteomes" id="UP000663828"/>
    </source>
</evidence>
<accession>A0A816HUN8</accession>
<gene>
    <name evidence="2" type="ORF">XAT740_LOCUS63726</name>
</gene>
<reference evidence="2" key="1">
    <citation type="submission" date="2021-02" db="EMBL/GenBank/DDBJ databases">
        <authorList>
            <person name="Nowell W R."/>
        </authorList>
    </citation>
    <scope>NUCLEOTIDE SEQUENCE</scope>
</reference>
<evidence type="ECO:0000313" key="2">
    <source>
        <dbReference type="EMBL" id="CAF1690403.1"/>
    </source>
</evidence>
<dbReference type="EMBL" id="CAJNOR010020307">
    <property type="protein sequence ID" value="CAF1690403.1"/>
    <property type="molecule type" value="Genomic_DNA"/>
</dbReference>
<dbReference type="AlphaFoldDB" id="A0A816HUN8"/>
<protein>
    <submittedName>
        <fullName evidence="2">Uncharacterized protein</fullName>
    </submittedName>
</protein>
<evidence type="ECO:0000256" key="1">
    <source>
        <dbReference type="SAM" id="MobiDB-lite"/>
    </source>
</evidence>
<proteinExistence type="predicted"/>
<name>A0A816HUN8_ADIRI</name>
<sequence>LRFEADSNDKDYKLLELPWIRRWLERSTHTTKQNLPPFSPSGDINDAVFPMPEYILQGLGVTDRALVSVQSSSIKVRNIFESTITKRPVERFSWRTVLNQYPVDEDFSYGIRIHQTDYREPTSSAGDNAQKQSDFPVRELNE</sequence>